<dbReference type="InterPro" id="IPR018337">
    <property type="entry name" value="Cell_wall/Cho-bd_repeat"/>
</dbReference>
<feature type="compositionally biased region" description="Low complexity" evidence="3">
    <location>
        <begin position="174"/>
        <end position="192"/>
    </location>
</feature>
<dbReference type="RefSeq" id="WP_077855190.1">
    <property type="nucleotide sequence ID" value="NZ_JABTDW010000001.1"/>
</dbReference>
<feature type="repeat" description="Cell wall-binding" evidence="2">
    <location>
        <begin position="70"/>
        <end position="89"/>
    </location>
</feature>
<evidence type="ECO:0000256" key="3">
    <source>
        <dbReference type="SAM" id="MobiDB-lite"/>
    </source>
</evidence>
<evidence type="ECO:0008006" key="7">
    <source>
        <dbReference type="Google" id="ProtNLM"/>
    </source>
</evidence>
<evidence type="ECO:0000256" key="1">
    <source>
        <dbReference type="ARBA" id="ARBA00022737"/>
    </source>
</evidence>
<evidence type="ECO:0000256" key="2">
    <source>
        <dbReference type="PROSITE-ProRule" id="PRU00591"/>
    </source>
</evidence>
<feature type="compositionally biased region" description="Gly residues" evidence="3">
    <location>
        <begin position="193"/>
        <end position="202"/>
    </location>
</feature>
<evidence type="ECO:0000256" key="4">
    <source>
        <dbReference type="SAM" id="SignalP"/>
    </source>
</evidence>
<name>A0AAE5H7V9_CLOBE</name>
<reference evidence="5" key="1">
    <citation type="submission" date="2020-06" db="EMBL/GenBank/DDBJ databases">
        <title>Genomic insights into acetone-butanol-ethanol (ABE) fermentation by sequencing solventogenic clostridia strains.</title>
        <authorList>
            <person name="Brown S."/>
        </authorList>
    </citation>
    <scope>NUCLEOTIDE SEQUENCE</scope>
    <source>
        <strain evidence="5">DJ123</strain>
    </source>
</reference>
<gene>
    <name evidence="5" type="ORF">BCD95_004779</name>
</gene>
<dbReference type="EMBL" id="JABTDW010000001">
    <property type="protein sequence ID" value="NSB16520.1"/>
    <property type="molecule type" value="Genomic_DNA"/>
</dbReference>
<dbReference type="PROSITE" id="PS51170">
    <property type="entry name" value="CW"/>
    <property type="match status" value="3"/>
</dbReference>
<keyword evidence="4" id="KW-0732">Signal</keyword>
<feature type="chain" id="PRO_5041932735" description="Autolysin" evidence="4">
    <location>
        <begin position="22"/>
        <end position="324"/>
    </location>
</feature>
<feature type="region of interest" description="Disordered" evidence="3">
    <location>
        <begin position="174"/>
        <end position="209"/>
    </location>
</feature>
<feature type="repeat" description="Cell wall-binding" evidence="2">
    <location>
        <begin position="50"/>
        <end position="69"/>
    </location>
</feature>
<dbReference type="SUPFAM" id="SSF69360">
    <property type="entry name" value="Cell wall binding repeat"/>
    <property type="match status" value="1"/>
</dbReference>
<accession>A0AAE5H7V9</accession>
<proteinExistence type="predicted"/>
<evidence type="ECO:0000313" key="5">
    <source>
        <dbReference type="EMBL" id="NSB16520.1"/>
    </source>
</evidence>
<dbReference type="AlphaFoldDB" id="A0AAE5H7V9"/>
<sequence length="324" mass="34848">MKNFKLKNLVFVAAITLVATATVVLPTKASAAWRQADNGSWSYSDGDAAVSGWKLINGNWYFFDSNSVMKTGWVNDSGKWYYLASSGEMKTGWISDGGKLYYTNPSGDMQTGWLLNNGAWYYLNSSGDMKTGLLELNGKTYYLSDSGAMKTGTITINGVSYTFGQNGEKVTASTANQNATTGTTNTTTSTSSGGSGGSGGSSSGSKNDDTDSSYEYLYGTWTVGDLVYKGSNDDSIESYVGEQFTVSKDGITATLPIVGVTTINPTIKESSMTASEFKSKWKISVSGNTVKRLHISYSKYSADMYITEDDTKYVSVKGALFELQ</sequence>
<comment type="caution">
    <text evidence="5">The sequence shown here is derived from an EMBL/GenBank/DDBJ whole genome shotgun (WGS) entry which is preliminary data.</text>
</comment>
<dbReference type="Proteomes" id="UP000822184">
    <property type="component" value="Unassembled WGS sequence"/>
</dbReference>
<dbReference type="Pfam" id="PF19127">
    <property type="entry name" value="Choline_bind_3"/>
    <property type="match status" value="1"/>
</dbReference>
<dbReference type="Gene3D" id="2.10.270.20">
    <property type="match status" value="2"/>
</dbReference>
<evidence type="ECO:0000313" key="6">
    <source>
        <dbReference type="Proteomes" id="UP000822184"/>
    </source>
</evidence>
<organism evidence="5 6">
    <name type="scientific">Clostridium beijerinckii</name>
    <name type="common">Clostridium MP</name>
    <dbReference type="NCBI Taxonomy" id="1520"/>
    <lineage>
        <taxon>Bacteria</taxon>
        <taxon>Bacillati</taxon>
        <taxon>Bacillota</taxon>
        <taxon>Clostridia</taxon>
        <taxon>Eubacteriales</taxon>
        <taxon>Clostridiaceae</taxon>
        <taxon>Clostridium</taxon>
    </lineage>
</organism>
<feature type="repeat" description="Cell wall-binding" evidence="2">
    <location>
        <begin position="110"/>
        <end position="129"/>
    </location>
</feature>
<protein>
    <recommendedName>
        <fullName evidence="7">Autolysin</fullName>
    </recommendedName>
</protein>
<feature type="signal peptide" evidence="4">
    <location>
        <begin position="1"/>
        <end position="21"/>
    </location>
</feature>
<keyword evidence="1" id="KW-0677">Repeat</keyword>
<dbReference type="Pfam" id="PF01473">
    <property type="entry name" value="Choline_bind_1"/>
    <property type="match status" value="2"/>
</dbReference>